<protein>
    <recommendedName>
        <fullName evidence="7">Diguanylate cyclase</fullName>
    </recommendedName>
</protein>
<dbReference type="GO" id="GO:0006355">
    <property type="term" value="P:regulation of DNA-templated transcription"/>
    <property type="evidence" value="ECO:0007669"/>
    <property type="project" value="InterPro"/>
</dbReference>
<organism evidence="5 6">
    <name type="scientific">Pseudomonas turukhanskensis</name>
    <dbReference type="NCBI Taxonomy" id="1806536"/>
    <lineage>
        <taxon>Bacteria</taxon>
        <taxon>Pseudomonadati</taxon>
        <taxon>Pseudomonadota</taxon>
        <taxon>Gammaproteobacteria</taxon>
        <taxon>Pseudomonadales</taxon>
        <taxon>Pseudomonadaceae</taxon>
        <taxon>Pseudomonas</taxon>
    </lineage>
</organism>
<comment type="subcellular location">
    <subcellularLocation>
        <location evidence="2">Cell inner membrane</location>
    </subcellularLocation>
</comment>
<dbReference type="Gene3D" id="3.30.450.20">
    <property type="entry name" value="PAS domain"/>
    <property type="match status" value="1"/>
</dbReference>
<feature type="domain" description="PAS" evidence="3">
    <location>
        <begin position="5"/>
        <end position="51"/>
    </location>
</feature>
<dbReference type="CDD" id="cd01949">
    <property type="entry name" value="GGDEF"/>
    <property type="match status" value="1"/>
</dbReference>
<dbReference type="InterPro" id="IPR029787">
    <property type="entry name" value="Nucleotide_cyclase"/>
</dbReference>
<accession>A0A9W6K6B7</accession>
<evidence type="ECO:0000313" key="5">
    <source>
        <dbReference type="EMBL" id="GLK88505.1"/>
    </source>
</evidence>
<dbReference type="InterPro" id="IPR000014">
    <property type="entry name" value="PAS"/>
</dbReference>
<dbReference type="InterPro" id="IPR035965">
    <property type="entry name" value="PAS-like_dom_sf"/>
</dbReference>
<evidence type="ECO:0000256" key="1">
    <source>
        <dbReference type="ARBA" id="ARBA00001946"/>
    </source>
</evidence>
<dbReference type="Gene3D" id="3.30.70.270">
    <property type="match status" value="1"/>
</dbReference>
<dbReference type="Pfam" id="PF00990">
    <property type="entry name" value="GGDEF"/>
    <property type="match status" value="1"/>
</dbReference>
<dbReference type="NCBIfam" id="TIGR00229">
    <property type="entry name" value="sensory_box"/>
    <property type="match status" value="1"/>
</dbReference>
<dbReference type="PROSITE" id="PS50112">
    <property type="entry name" value="PAS"/>
    <property type="match status" value="1"/>
</dbReference>
<dbReference type="PANTHER" id="PTHR46663">
    <property type="entry name" value="DIGUANYLATE CYCLASE DGCT-RELATED"/>
    <property type="match status" value="1"/>
</dbReference>
<dbReference type="SUPFAM" id="SSF55073">
    <property type="entry name" value="Nucleotide cyclase"/>
    <property type="match status" value="1"/>
</dbReference>
<dbReference type="InterPro" id="IPR013767">
    <property type="entry name" value="PAS_fold"/>
</dbReference>
<dbReference type="Pfam" id="PF00989">
    <property type="entry name" value="PAS"/>
    <property type="match status" value="1"/>
</dbReference>
<dbReference type="PROSITE" id="PS50887">
    <property type="entry name" value="GGDEF"/>
    <property type="match status" value="1"/>
</dbReference>
<dbReference type="GO" id="GO:0005886">
    <property type="term" value="C:plasma membrane"/>
    <property type="evidence" value="ECO:0007669"/>
    <property type="project" value="UniProtKB-SubCell"/>
</dbReference>
<dbReference type="SMART" id="SM00091">
    <property type="entry name" value="PAS"/>
    <property type="match status" value="1"/>
</dbReference>
<feature type="domain" description="GGDEF" evidence="4">
    <location>
        <begin position="162"/>
        <end position="287"/>
    </location>
</feature>
<dbReference type="NCBIfam" id="TIGR00254">
    <property type="entry name" value="GGDEF"/>
    <property type="match status" value="1"/>
</dbReference>
<evidence type="ECO:0000259" key="3">
    <source>
        <dbReference type="PROSITE" id="PS50112"/>
    </source>
</evidence>
<dbReference type="EMBL" id="BSFN01000003">
    <property type="protein sequence ID" value="GLK88505.1"/>
    <property type="molecule type" value="Genomic_DNA"/>
</dbReference>
<sequence length="287" mass="31837">MMSEHEQLLVRAVEGAGNAVLITDREGTTVWANAAMCRQSGYSLDELIGHTPRKLSSGQQSPQVYRQMWQTILAGKAWQGVLVERNKAGELYTVQQVISPLLSAEGAITHFLAIQHSNCSLGGEREEMHRLAFNDALTQLPNRALLLDLLRQEIADARNANQVFTLLFLDLDRFKQVNDRFGHLVGDKLLMAVAQRVLSTIRRTDVLGRLGGDEFIALLPQMAGKRVNRLTEKITSAICQPFEIDGHTLEVGISIGVSQFPEDGCSVEALVDAADKAMYEVKQRKRT</sequence>
<dbReference type="AlphaFoldDB" id="A0A9W6K6B7"/>
<gene>
    <name evidence="5" type="ORF">GCM10017655_15670</name>
</gene>
<evidence type="ECO:0000313" key="6">
    <source>
        <dbReference type="Proteomes" id="UP001143328"/>
    </source>
</evidence>
<evidence type="ECO:0000259" key="4">
    <source>
        <dbReference type="PROSITE" id="PS50887"/>
    </source>
</evidence>
<comment type="caution">
    <text evidence="5">The sequence shown here is derived from an EMBL/GenBank/DDBJ whole genome shotgun (WGS) entry which is preliminary data.</text>
</comment>
<dbReference type="InterPro" id="IPR000160">
    <property type="entry name" value="GGDEF_dom"/>
</dbReference>
<dbReference type="InterPro" id="IPR052163">
    <property type="entry name" value="DGC-Regulatory_Protein"/>
</dbReference>
<dbReference type="GO" id="GO:0003824">
    <property type="term" value="F:catalytic activity"/>
    <property type="evidence" value="ECO:0007669"/>
    <property type="project" value="UniProtKB-ARBA"/>
</dbReference>
<dbReference type="FunFam" id="3.30.70.270:FF:000001">
    <property type="entry name" value="Diguanylate cyclase domain protein"/>
    <property type="match status" value="1"/>
</dbReference>
<dbReference type="InterPro" id="IPR043128">
    <property type="entry name" value="Rev_trsase/Diguanyl_cyclase"/>
</dbReference>
<dbReference type="SUPFAM" id="SSF55785">
    <property type="entry name" value="PYP-like sensor domain (PAS domain)"/>
    <property type="match status" value="1"/>
</dbReference>
<reference evidence="5" key="1">
    <citation type="journal article" date="2014" name="Int. J. Syst. Evol. Microbiol.">
        <title>Complete genome sequence of Corynebacterium casei LMG S-19264T (=DSM 44701T), isolated from a smear-ripened cheese.</title>
        <authorList>
            <consortium name="US DOE Joint Genome Institute (JGI-PGF)"/>
            <person name="Walter F."/>
            <person name="Albersmeier A."/>
            <person name="Kalinowski J."/>
            <person name="Ruckert C."/>
        </authorList>
    </citation>
    <scope>NUCLEOTIDE SEQUENCE</scope>
    <source>
        <strain evidence="5">VKM B-2935</strain>
    </source>
</reference>
<keyword evidence="6" id="KW-1185">Reference proteome</keyword>
<comment type="cofactor">
    <cofactor evidence="1">
        <name>Mg(2+)</name>
        <dbReference type="ChEBI" id="CHEBI:18420"/>
    </cofactor>
</comment>
<reference evidence="5" key="2">
    <citation type="submission" date="2023-01" db="EMBL/GenBank/DDBJ databases">
        <authorList>
            <person name="Sun Q."/>
            <person name="Evtushenko L."/>
        </authorList>
    </citation>
    <scope>NUCLEOTIDE SEQUENCE</scope>
    <source>
        <strain evidence="5">VKM B-2935</strain>
    </source>
</reference>
<dbReference type="Proteomes" id="UP001143328">
    <property type="component" value="Unassembled WGS sequence"/>
</dbReference>
<dbReference type="SMART" id="SM00267">
    <property type="entry name" value="GGDEF"/>
    <property type="match status" value="1"/>
</dbReference>
<evidence type="ECO:0000256" key="2">
    <source>
        <dbReference type="ARBA" id="ARBA00004533"/>
    </source>
</evidence>
<evidence type="ECO:0008006" key="7">
    <source>
        <dbReference type="Google" id="ProtNLM"/>
    </source>
</evidence>
<proteinExistence type="predicted"/>
<name>A0A9W6K6B7_9PSED</name>
<dbReference type="CDD" id="cd00130">
    <property type="entry name" value="PAS"/>
    <property type="match status" value="1"/>
</dbReference>
<dbReference type="PANTHER" id="PTHR46663:SF3">
    <property type="entry name" value="SLL0267 PROTEIN"/>
    <property type="match status" value="1"/>
</dbReference>